<evidence type="ECO:0000313" key="7">
    <source>
        <dbReference type="Proteomes" id="UP000315389"/>
    </source>
</evidence>
<evidence type="ECO:0000256" key="1">
    <source>
        <dbReference type="ARBA" id="ARBA00023015"/>
    </source>
</evidence>
<proteinExistence type="predicted"/>
<feature type="domain" description="HTH tetR-type" evidence="5">
    <location>
        <begin position="1"/>
        <end position="55"/>
    </location>
</feature>
<dbReference type="GO" id="GO:0003700">
    <property type="term" value="F:DNA-binding transcription factor activity"/>
    <property type="evidence" value="ECO:0007669"/>
    <property type="project" value="TreeGrafter"/>
</dbReference>
<evidence type="ECO:0000259" key="5">
    <source>
        <dbReference type="PROSITE" id="PS50977"/>
    </source>
</evidence>
<dbReference type="Proteomes" id="UP000315389">
    <property type="component" value="Unassembled WGS sequence"/>
</dbReference>
<dbReference type="AlphaFoldDB" id="A0A542ZUV1"/>
<dbReference type="PANTHER" id="PTHR30055">
    <property type="entry name" value="HTH-TYPE TRANSCRIPTIONAL REGULATOR RUTR"/>
    <property type="match status" value="1"/>
</dbReference>
<dbReference type="InterPro" id="IPR009057">
    <property type="entry name" value="Homeodomain-like_sf"/>
</dbReference>
<dbReference type="SUPFAM" id="SSF46689">
    <property type="entry name" value="Homeodomain-like"/>
    <property type="match status" value="1"/>
</dbReference>
<organism evidence="6 7">
    <name type="scientific">Rarobacter faecitabidus</name>
    <dbReference type="NCBI Taxonomy" id="13243"/>
    <lineage>
        <taxon>Bacteria</taxon>
        <taxon>Bacillati</taxon>
        <taxon>Actinomycetota</taxon>
        <taxon>Actinomycetes</taxon>
        <taxon>Micrococcales</taxon>
        <taxon>Rarobacteraceae</taxon>
        <taxon>Rarobacter</taxon>
    </lineage>
</organism>
<accession>A0A542ZUV1</accession>
<dbReference type="Gene3D" id="1.10.357.10">
    <property type="entry name" value="Tetracycline Repressor, domain 2"/>
    <property type="match status" value="1"/>
</dbReference>
<sequence>MLAAARVLVAERGAFDLTFDEIAERAEVSRRTIFNHFPTREDLVIALCEDVVVDVIEAMTLELQAAPTGAYTVPDYFAALTSSLTAIDLPAVIERIAKLIDPDDRPARRTALLTTAFSTVGTLIHDETRRRLPTLGELQVDLLASAFINGICVIAETWHSDPGADPDRSKWSAMLSTLMSSLERGYAHTA</sequence>
<evidence type="ECO:0000313" key="6">
    <source>
        <dbReference type="EMBL" id="TQL63970.1"/>
    </source>
</evidence>
<dbReference type="InterPro" id="IPR001647">
    <property type="entry name" value="HTH_TetR"/>
</dbReference>
<dbReference type="InterPro" id="IPR050109">
    <property type="entry name" value="HTH-type_TetR-like_transc_reg"/>
</dbReference>
<keyword evidence="2 4" id="KW-0238">DNA-binding</keyword>
<evidence type="ECO:0000256" key="2">
    <source>
        <dbReference type="ARBA" id="ARBA00023125"/>
    </source>
</evidence>
<dbReference type="Pfam" id="PF00440">
    <property type="entry name" value="TetR_N"/>
    <property type="match status" value="1"/>
</dbReference>
<keyword evidence="3" id="KW-0804">Transcription</keyword>
<dbReference type="EMBL" id="VFOS01000001">
    <property type="protein sequence ID" value="TQL63970.1"/>
    <property type="molecule type" value="Genomic_DNA"/>
</dbReference>
<dbReference type="PRINTS" id="PR00455">
    <property type="entry name" value="HTHTETR"/>
</dbReference>
<keyword evidence="7" id="KW-1185">Reference proteome</keyword>
<feature type="DNA-binding region" description="H-T-H motif" evidence="4">
    <location>
        <begin position="18"/>
        <end position="37"/>
    </location>
</feature>
<comment type="caution">
    <text evidence="6">The sequence shown here is derived from an EMBL/GenBank/DDBJ whole genome shotgun (WGS) entry which is preliminary data.</text>
</comment>
<dbReference type="PROSITE" id="PS50977">
    <property type="entry name" value="HTH_TETR_2"/>
    <property type="match status" value="1"/>
</dbReference>
<dbReference type="PANTHER" id="PTHR30055:SF234">
    <property type="entry name" value="HTH-TYPE TRANSCRIPTIONAL REGULATOR BETI"/>
    <property type="match status" value="1"/>
</dbReference>
<dbReference type="GO" id="GO:0000976">
    <property type="term" value="F:transcription cis-regulatory region binding"/>
    <property type="evidence" value="ECO:0007669"/>
    <property type="project" value="TreeGrafter"/>
</dbReference>
<gene>
    <name evidence="6" type="ORF">FB461_0453</name>
</gene>
<name>A0A542ZUV1_RARFA</name>
<protein>
    <submittedName>
        <fullName evidence="6">TetR family transcriptional regulator</fullName>
    </submittedName>
</protein>
<reference evidence="6 7" key="1">
    <citation type="submission" date="2019-06" db="EMBL/GenBank/DDBJ databases">
        <title>Sequencing the genomes of 1000 actinobacteria strains.</title>
        <authorList>
            <person name="Klenk H.-P."/>
        </authorList>
    </citation>
    <scope>NUCLEOTIDE SEQUENCE [LARGE SCALE GENOMIC DNA]</scope>
    <source>
        <strain evidence="6 7">DSM 4813</strain>
    </source>
</reference>
<evidence type="ECO:0000256" key="3">
    <source>
        <dbReference type="ARBA" id="ARBA00023163"/>
    </source>
</evidence>
<keyword evidence="1" id="KW-0805">Transcription regulation</keyword>
<evidence type="ECO:0000256" key="4">
    <source>
        <dbReference type="PROSITE-ProRule" id="PRU00335"/>
    </source>
</evidence>